<keyword evidence="2" id="KW-1185">Reference proteome</keyword>
<dbReference type="EMBL" id="CAJB01000124">
    <property type="protein sequence ID" value="CCH77652.1"/>
    <property type="molecule type" value="Genomic_DNA"/>
</dbReference>
<sequence>MLTKRPQLETMDIVYAFENTLRTRARDTDPVRWVGVGVDPHGQLLEYVAVEDEPGGWLIYHAMPATTKVLREVGLRR</sequence>
<organism evidence="1 2">
    <name type="scientific">Nostocoides japonicum T1-X7</name>
    <dbReference type="NCBI Taxonomy" id="1194083"/>
    <lineage>
        <taxon>Bacteria</taxon>
        <taxon>Bacillati</taxon>
        <taxon>Actinomycetota</taxon>
        <taxon>Actinomycetes</taxon>
        <taxon>Micrococcales</taxon>
        <taxon>Intrasporangiaceae</taxon>
        <taxon>Nostocoides</taxon>
    </lineage>
</organism>
<name>A0A077LXL5_9MICO</name>
<dbReference type="Proteomes" id="UP000035721">
    <property type="component" value="Unassembled WGS sequence"/>
</dbReference>
<dbReference type="AlphaFoldDB" id="A0A077LXL5"/>
<evidence type="ECO:0000313" key="1">
    <source>
        <dbReference type="EMBL" id="CCH77652.1"/>
    </source>
</evidence>
<dbReference type="STRING" id="1194083.BN12_210020"/>
<reference evidence="1 2" key="1">
    <citation type="journal article" date="2013" name="ISME J.">
        <title>A metabolic model for members of the genus Tetrasphaera involved in enhanced biological phosphorus removal.</title>
        <authorList>
            <person name="Kristiansen R."/>
            <person name="Nguyen H.T.T."/>
            <person name="Saunders A.M."/>
            <person name="Nielsen J.L."/>
            <person name="Wimmer R."/>
            <person name="Le V.Q."/>
            <person name="McIlroy S.J."/>
            <person name="Petrovski S."/>
            <person name="Seviour R.J."/>
            <person name="Calteau A."/>
            <person name="Nielsen K.L."/>
            <person name="Nielsen P.H."/>
        </authorList>
    </citation>
    <scope>NUCLEOTIDE SEQUENCE [LARGE SCALE GENOMIC DNA]</scope>
    <source>
        <strain evidence="1 2">T1-X7</strain>
    </source>
</reference>
<comment type="caution">
    <text evidence="1">The sequence shown here is derived from an EMBL/GenBank/DDBJ whole genome shotgun (WGS) entry which is preliminary data.</text>
</comment>
<gene>
    <name evidence="1" type="ORF">BN12_210020</name>
</gene>
<evidence type="ECO:0000313" key="2">
    <source>
        <dbReference type="Proteomes" id="UP000035721"/>
    </source>
</evidence>
<accession>A0A077LXL5</accession>
<dbReference type="RefSeq" id="WP_235432300.1">
    <property type="nucleotide sequence ID" value="NZ_HF570958.1"/>
</dbReference>
<protein>
    <submittedName>
        <fullName evidence="1">Uncharacterized protein</fullName>
    </submittedName>
</protein>
<proteinExistence type="predicted"/>